<dbReference type="Gene3D" id="1.10.260.40">
    <property type="entry name" value="lambda repressor-like DNA-binding domains"/>
    <property type="match status" value="1"/>
</dbReference>
<feature type="domain" description="HTH cro/C1-type" evidence="1">
    <location>
        <begin position="2"/>
        <end position="57"/>
    </location>
</feature>
<dbReference type="RefSeq" id="WP_272470598.1">
    <property type="nucleotide sequence ID" value="NZ_JAMRYU010000018.1"/>
</dbReference>
<evidence type="ECO:0000259" key="1">
    <source>
        <dbReference type="PROSITE" id="PS50943"/>
    </source>
</evidence>
<dbReference type="InterPro" id="IPR010982">
    <property type="entry name" value="Lambda_DNA-bd_dom_sf"/>
</dbReference>
<dbReference type="AlphaFoldDB" id="A0A9X3XM41"/>
<sequence>MLKYRRKNLGISQKYLAEKIGITQGYMSKLENLKCKNINISIISTISDELILDPVDVFLFFYTSYKNKQR</sequence>
<dbReference type="InterPro" id="IPR001387">
    <property type="entry name" value="Cro/C1-type_HTH"/>
</dbReference>
<organism evidence="2 3">
    <name type="scientific">Clostridium tertium</name>
    <dbReference type="NCBI Taxonomy" id="1559"/>
    <lineage>
        <taxon>Bacteria</taxon>
        <taxon>Bacillati</taxon>
        <taxon>Bacillota</taxon>
        <taxon>Clostridia</taxon>
        <taxon>Eubacteriales</taxon>
        <taxon>Clostridiaceae</taxon>
        <taxon>Clostridium</taxon>
    </lineage>
</organism>
<dbReference type="Proteomes" id="UP001141183">
    <property type="component" value="Unassembled WGS sequence"/>
</dbReference>
<dbReference type="PROSITE" id="PS50943">
    <property type="entry name" value="HTH_CROC1"/>
    <property type="match status" value="1"/>
</dbReference>
<evidence type="ECO:0000313" key="2">
    <source>
        <dbReference type="EMBL" id="MDC4241668.1"/>
    </source>
</evidence>
<accession>A0A9X3XM41</accession>
<dbReference type="CDD" id="cd00093">
    <property type="entry name" value="HTH_XRE"/>
    <property type="match status" value="1"/>
</dbReference>
<keyword evidence="3" id="KW-1185">Reference proteome</keyword>
<evidence type="ECO:0000313" key="3">
    <source>
        <dbReference type="Proteomes" id="UP001141183"/>
    </source>
</evidence>
<dbReference type="SMART" id="SM00530">
    <property type="entry name" value="HTH_XRE"/>
    <property type="match status" value="1"/>
</dbReference>
<proteinExistence type="predicted"/>
<dbReference type="SUPFAM" id="SSF47413">
    <property type="entry name" value="lambda repressor-like DNA-binding domains"/>
    <property type="match status" value="1"/>
</dbReference>
<name>A0A9X3XM41_9CLOT</name>
<dbReference type="Pfam" id="PF01381">
    <property type="entry name" value="HTH_3"/>
    <property type="match status" value="1"/>
</dbReference>
<reference evidence="2" key="1">
    <citation type="submission" date="2022-05" db="EMBL/GenBank/DDBJ databases">
        <title>Draft genome sequence of Clostridium tertium strain CP3 isolated from Peru.</title>
        <authorList>
            <person name="Hurtado R."/>
            <person name="Lima L."/>
            <person name="Sousa T."/>
            <person name="Jaiswal A.K."/>
            <person name="Tiwari S."/>
            <person name="Maturrano L."/>
            <person name="Brenig B."/>
            <person name="Azevedo V."/>
        </authorList>
    </citation>
    <scope>NUCLEOTIDE SEQUENCE</scope>
    <source>
        <strain evidence="2">CP3</strain>
    </source>
</reference>
<gene>
    <name evidence="2" type="ORF">NE398_16145</name>
</gene>
<dbReference type="EMBL" id="JAMRYU010000018">
    <property type="protein sequence ID" value="MDC4241668.1"/>
    <property type="molecule type" value="Genomic_DNA"/>
</dbReference>
<dbReference type="GO" id="GO:0003677">
    <property type="term" value="F:DNA binding"/>
    <property type="evidence" value="ECO:0007669"/>
    <property type="project" value="InterPro"/>
</dbReference>
<comment type="caution">
    <text evidence="2">The sequence shown here is derived from an EMBL/GenBank/DDBJ whole genome shotgun (WGS) entry which is preliminary data.</text>
</comment>
<protein>
    <submittedName>
        <fullName evidence="2">Helix-turn-helix transcriptional regulator</fullName>
    </submittedName>
</protein>